<keyword evidence="3" id="KW-0804">Transcription</keyword>
<dbReference type="GO" id="GO:0000435">
    <property type="term" value="P:positive regulation of transcription from RNA polymerase II promoter by galactose"/>
    <property type="evidence" value="ECO:0007669"/>
    <property type="project" value="TreeGrafter"/>
</dbReference>
<dbReference type="SMART" id="SM00066">
    <property type="entry name" value="GAL4"/>
    <property type="match status" value="1"/>
</dbReference>
<feature type="compositionally biased region" description="Polar residues" evidence="5">
    <location>
        <begin position="158"/>
        <end position="174"/>
    </location>
</feature>
<dbReference type="PANTHER" id="PTHR47424">
    <property type="entry name" value="REGULATORY PROTEIN GAL4"/>
    <property type="match status" value="1"/>
</dbReference>
<comment type="caution">
    <text evidence="7">The sequence shown here is derived from an EMBL/GenBank/DDBJ whole genome shotgun (WGS) entry which is preliminary data.</text>
</comment>
<dbReference type="GO" id="GO:0006351">
    <property type="term" value="P:DNA-templated transcription"/>
    <property type="evidence" value="ECO:0007669"/>
    <property type="project" value="InterPro"/>
</dbReference>
<dbReference type="InterPro" id="IPR051127">
    <property type="entry name" value="Fungal_SecMet_Regulators"/>
</dbReference>
<evidence type="ECO:0000256" key="5">
    <source>
        <dbReference type="SAM" id="MobiDB-lite"/>
    </source>
</evidence>
<feature type="compositionally biased region" description="Polar residues" evidence="5">
    <location>
        <begin position="1"/>
        <end position="19"/>
    </location>
</feature>
<dbReference type="GO" id="GO:0005634">
    <property type="term" value="C:nucleus"/>
    <property type="evidence" value="ECO:0007669"/>
    <property type="project" value="TreeGrafter"/>
</dbReference>
<evidence type="ECO:0000256" key="4">
    <source>
        <dbReference type="ARBA" id="ARBA00023242"/>
    </source>
</evidence>
<reference evidence="7" key="1">
    <citation type="submission" date="2022-10" db="EMBL/GenBank/DDBJ databases">
        <title>Determination and structural analysis of whole genome sequence of Sarocladium strictum F4-1.</title>
        <authorList>
            <person name="Hu L."/>
            <person name="Jiang Y."/>
        </authorList>
    </citation>
    <scope>NUCLEOTIDE SEQUENCE</scope>
    <source>
        <strain evidence="7">F4-1</strain>
    </source>
</reference>
<feature type="region of interest" description="Disordered" evidence="5">
    <location>
        <begin position="246"/>
        <end position="269"/>
    </location>
</feature>
<name>A0AA39L8J5_SARSR</name>
<evidence type="ECO:0000256" key="2">
    <source>
        <dbReference type="ARBA" id="ARBA00023015"/>
    </source>
</evidence>
<feature type="region of interest" description="Disordered" evidence="5">
    <location>
        <begin position="130"/>
        <end position="214"/>
    </location>
</feature>
<keyword evidence="4" id="KW-0539">Nucleus</keyword>
<organism evidence="7 8">
    <name type="scientific">Sarocladium strictum</name>
    <name type="common">Black bundle disease fungus</name>
    <name type="synonym">Acremonium strictum</name>
    <dbReference type="NCBI Taxonomy" id="5046"/>
    <lineage>
        <taxon>Eukaryota</taxon>
        <taxon>Fungi</taxon>
        <taxon>Dikarya</taxon>
        <taxon>Ascomycota</taxon>
        <taxon>Pezizomycotina</taxon>
        <taxon>Sordariomycetes</taxon>
        <taxon>Hypocreomycetidae</taxon>
        <taxon>Hypocreales</taxon>
        <taxon>Sarocladiaceae</taxon>
        <taxon>Sarocladium</taxon>
    </lineage>
</organism>
<dbReference type="CDD" id="cd12148">
    <property type="entry name" value="fungal_TF_MHR"/>
    <property type="match status" value="1"/>
</dbReference>
<dbReference type="GO" id="GO:0000981">
    <property type="term" value="F:DNA-binding transcription factor activity, RNA polymerase II-specific"/>
    <property type="evidence" value="ECO:0007669"/>
    <property type="project" value="InterPro"/>
</dbReference>
<dbReference type="InterPro" id="IPR007219">
    <property type="entry name" value="XnlR_reg_dom"/>
</dbReference>
<evidence type="ECO:0000313" key="7">
    <source>
        <dbReference type="EMBL" id="KAK0388083.1"/>
    </source>
</evidence>
<dbReference type="InterPro" id="IPR036864">
    <property type="entry name" value="Zn2-C6_fun-type_DNA-bd_sf"/>
</dbReference>
<dbReference type="InterPro" id="IPR001138">
    <property type="entry name" value="Zn2Cys6_DnaBD"/>
</dbReference>
<dbReference type="CDD" id="cd00067">
    <property type="entry name" value="GAL4"/>
    <property type="match status" value="1"/>
</dbReference>
<proteinExistence type="predicted"/>
<feature type="region of interest" description="Disordered" evidence="5">
    <location>
        <begin position="676"/>
        <end position="716"/>
    </location>
</feature>
<dbReference type="PROSITE" id="PS00463">
    <property type="entry name" value="ZN2_CY6_FUNGAL_1"/>
    <property type="match status" value="1"/>
</dbReference>
<dbReference type="Proteomes" id="UP001175261">
    <property type="component" value="Unassembled WGS sequence"/>
</dbReference>
<evidence type="ECO:0000313" key="8">
    <source>
        <dbReference type="Proteomes" id="UP001175261"/>
    </source>
</evidence>
<dbReference type="Pfam" id="PF04082">
    <property type="entry name" value="Fungal_trans"/>
    <property type="match status" value="1"/>
</dbReference>
<dbReference type="EMBL" id="JAPDFR010000003">
    <property type="protein sequence ID" value="KAK0388083.1"/>
    <property type="molecule type" value="Genomic_DNA"/>
</dbReference>
<dbReference type="InterPro" id="IPR005600">
    <property type="entry name" value="Gal4_dimer_dom"/>
</dbReference>
<dbReference type="GO" id="GO:0000978">
    <property type="term" value="F:RNA polymerase II cis-regulatory region sequence-specific DNA binding"/>
    <property type="evidence" value="ECO:0007669"/>
    <property type="project" value="TreeGrafter"/>
</dbReference>
<accession>A0AA39L8J5</accession>
<protein>
    <recommendedName>
        <fullName evidence="6">Zn(2)-C6 fungal-type domain-containing protein</fullName>
    </recommendedName>
</protein>
<feature type="region of interest" description="Disordered" evidence="5">
    <location>
        <begin position="1"/>
        <end position="21"/>
    </location>
</feature>
<evidence type="ECO:0000256" key="1">
    <source>
        <dbReference type="ARBA" id="ARBA00022723"/>
    </source>
</evidence>
<dbReference type="Gene3D" id="4.10.240.10">
    <property type="entry name" value="Zn(2)-C6 fungal-type DNA-binding domain"/>
    <property type="match status" value="1"/>
</dbReference>
<dbReference type="PROSITE" id="PS50048">
    <property type="entry name" value="ZN2_CY6_FUNGAL_2"/>
    <property type="match status" value="1"/>
</dbReference>
<feature type="compositionally biased region" description="Basic and acidic residues" evidence="5">
    <location>
        <begin position="175"/>
        <end position="194"/>
    </location>
</feature>
<dbReference type="SUPFAM" id="SSF57701">
    <property type="entry name" value="Zn2/Cys6 DNA-binding domain"/>
    <property type="match status" value="1"/>
</dbReference>
<dbReference type="Pfam" id="PF00172">
    <property type="entry name" value="Zn_clus"/>
    <property type="match status" value="1"/>
</dbReference>
<keyword evidence="8" id="KW-1185">Reference proteome</keyword>
<evidence type="ECO:0000259" key="6">
    <source>
        <dbReference type="PROSITE" id="PS50048"/>
    </source>
</evidence>
<keyword evidence="1" id="KW-0479">Metal-binding</keyword>
<dbReference type="SMART" id="SM00906">
    <property type="entry name" value="Fungal_trans"/>
    <property type="match status" value="1"/>
</dbReference>
<gene>
    <name evidence="7" type="ORF">NLU13_4327</name>
</gene>
<dbReference type="AlphaFoldDB" id="A0AA39L8J5"/>
<feature type="domain" description="Zn(2)-C6 fungal-type" evidence="6">
    <location>
        <begin position="40"/>
        <end position="70"/>
    </location>
</feature>
<dbReference type="GO" id="GO:0008270">
    <property type="term" value="F:zinc ion binding"/>
    <property type="evidence" value="ECO:0007669"/>
    <property type="project" value="InterPro"/>
</dbReference>
<sequence>MEQNSKLMGTDAPSSQLSRSGGAGDVESFFDLSIGASEQACKECRRRKARCNRALPTCDLCVKYRRHCLYEKHARTPLTRRHLTEVETRLERTEALLRQMRTLVPPHLRSWERQAIAVPALPVPLSDESFNFSSKPQRENGGAVNQMSLGPRTPAPSMHSSHPLNNNDMNNDSQRMLERPPDTDFEWSEKDPIHPHALSPTGTVEGKEEDSPISDGMASLAVSEREAGYLGVASGAALLRLLESGARRQPSPRSQADQHDVYGLTAQPNPNRHVAESMIDAYFQRYHISYPIIHEPTFRAQYSEVIPRPNGPCWTVLAYVVAAIGVWTSATTTADTLDLALFSQARSMLTFNYLEVGNLTLVQALTLASNYQQKRDKPNSGYNYLGLATRMAMGLGLHKEFQGWKISPLNMEIRRRVWWTLGIFDIGASITFGRPNVWPYQGVEVAFPLNVEDRDLTAASKSVPRESSQVTPYSAVTTQARFHMITYECYDRVISKHLPTAEQLLRLDAETIGKWQASVPGYFSEQAVLPHKYAMSQAVMAWRCRNLRVIMYRPFVIRKALRKREETDEASIKAYERCLGEAKATIHMIAKFWSTNTHDRLAAWYGLYFLFQAALIPCICLRNDPAHELSPDWRAQITTTLKTIAAMVPFNTSSIRCHQTILELCGRFLDEQQLEEGSLSSRINPPSDEGPVDAAMDTTTNTASWAGDGPVGESPQTQINGVFGMMWANGDISMENDAGWMEFLRAGSDEPFAGFTGP</sequence>
<dbReference type="PANTHER" id="PTHR47424:SF2">
    <property type="entry name" value="TRANSCRIPTION FACTOR DOMAIN-CONTAINING PROTEIN-RELATED"/>
    <property type="match status" value="1"/>
</dbReference>
<keyword evidence="2" id="KW-0805">Transcription regulation</keyword>
<dbReference type="CDD" id="cd14654">
    <property type="entry name" value="ZIP_Gal4"/>
    <property type="match status" value="1"/>
</dbReference>
<evidence type="ECO:0000256" key="3">
    <source>
        <dbReference type="ARBA" id="ARBA00023163"/>
    </source>
</evidence>